<keyword evidence="7" id="KW-0119">Carbohydrate metabolism</keyword>
<evidence type="ECO:0000259" key="12">
    <source>
        <dbReference type="SMART" id="SM01217"/>
    </source>
</evidence>
<dbReference type="GO" id="GO:0045493">
    <property type="term" value="P:xylan catabolic process"/>
    <property type="evidence" value="ECO:0007669"/>
    <property type="project" value="UniProtKB-KW"/>
</dbReference>
<comment type="caution">
    <text evidence="13">The sequence shown here is derived from an EMBL/GenBank/DDBJ whole genome shotgun (WGS) entry which is preliminary data.</text>
</comment>
<dbReference type="SMART" id="SM01217">
    <property type="entry name" value="Fn3_like"/>
    <property type="match status" value="1"/>
</dbReference>
<dbReference type="Gene3D" id="2.60.40.10">
    <property type="entry name" value="Immunoglobulins"/>
    <property type="match status" value="1"/>
</dbReference>
<keyword evidence="9" id="KW-0624">Polysaccharide degradation</keyword>
<name>A0A9P4R6V4_9PLEO</name>
<dbReference type="SUPFAM" id="SSF52279">
    <property type="entry name" value="Beta-D-glucan exohydrolase, C-terminal domain"/>
    <property type="match status" value="1"/>
</dbReference>
<evidence type="ECO:0000256" key="10">
    <source>
        <dbReference type="ARBA" id="ARBA00024574"/>
    </source>
</evidence>
<dbReference type="InterPro" id="IPR044993">
    <property type="entry name" value="BXL"/>
</dbReference>
<dbReference type="OrthoDB" id="47059at2759"/>
<dbReference type="InterPro" id="IPR026891">
    <property type="entry name" value="Fn3-like"/>
</dbReference>
<organism evidence="13 14">
    <name type="scientific">Polyplosphaeria fusca</name>
    <dbReference type="NCBI Taxonomy" id="682080"/>
    <lineage>
        <taxon>Eukaryota</taxon>
        <taxon>Fungi</taxon>
        <taxon>Dikarya</taxon>
        <taxon>Ascomycota</taxon>
        <taxon>Pezizomycotina</taxon>
        <taxon>Dothideomycetes</taxon>
        <taxon>Pleosporomycetidae</taxon>
        <taxon>Pleosporales</taxon>
        <taxon>Tetraplosphaeriaceae</taxon>
        <taxon>Polyplosphaeria</taxon>
    </lineage>
</organism>
<evidence type="ECO:0000256" key="3">
    <source>
        <dbReference type="ARBA" id="ARBA00022651"/>
    </source>
</evidence>
<dbReference type="InterPro" id="IPR036881">
    <property type="entry name" value="Glyco_hydro_3_C_sf"/>
</dbReference>
<evidence type="ECO:0000256" key="1">
    <source>
        <dbReference type="ARBA" id="ARBA00004851"/>
    </source>
</evidence>
<dbReference type="PANTHER" id="PTHR42721">
    <property type="entry name" value="SUGAR HYDROLASE-RELATED"/>
    <property type="match status" value="1"/>
</dbReference>
<evidence type="ECO:0000256" key="6">
    <source>
        <dbReference type="ARBA" id="ARBA00023180"/>
    </source>
</evidence>
<evidence type="ECO:0000256" key="4">
    <source>
        <dbReference type="ARBA" id="ARBA00022729"/>
    </source>
</evidence>
<keyword evidence="6" id="KW-0325">Glycoprotein</keyword>
<evidence type="ECO:0000256" key="7">
    <source>
        <dbReference type="ARBA" id="ARBA00023277"/>
    </source>
</evidence>
<feature type="domain" description="Fibronectin type III-like" evidence="12">
    <location>
        <begin position="644"/>
        <end position="714"/>
    </location>
</feature>
<dbReference type="Gene3D" id="3.20.20.300">
    <property type="entry name" value="Glycoside hydrolase, family 3, N-terminal domain"/>
    <property type="match status" value="1"/>
</dbReference>
<dbReference type="GO" id="GO:0046556">
    <property type="term" value="F:alpha-L-arabinofuranosidase activity"/>
    <property type="evidence" value="ECO:0007669"/>
    <property type="project" value="TreeGrafter"/>
</dbReference>
<dbReference type="GO" id="GO:0031222">
    <property type="term" value="P:arabinan catabolic process"/>
    <property type="evidence" value="ECO:0007669"/>
    <property type="project" value="TreeGrafter"/>
</dbReference>
<dbReference type="Pfam" id="PF00933">
    <property type="entry name" value="Glyco_hydro_3"/>
    <property type="match status" value="1"/>
</dbReference>
<dbReference type="Proteomes" id="UP000799444">
    <property type="component" value="Unassembled WGS sequence"/>
</dbReference>
<gene>
    <name evidence="13" type="ORF">EJ04DRAFT_486749</name>
</gene>
<evidence type="ECO:0000256" key="8">
    <source>
        <dbReference type="ARBA" id="ARBA00023295"/>
    </source>
</evidence>
<keyword evidence="14" id="KW-1185">Reference proteome</keyword>
<comment type="catalytic activity">
    <reaction evidence="10">
        <text>Hydrolysis of (1-&gt;4)-beta-D-xylans, to remove successive D-xylose residues from the non-reducing termini.</text>
        <dbReference type="EC" id="3.2.1.37"/>
    </reaction>
</comment>
<dbReference type="GO" id="GO:0009044">
    <property type="term" value="F:xylan 1,4-beta-xylosidase activity"/>
    <property type="evidence" value="ECO:0007669"/>
    <property type="project" value="UniProtKB-EC"/>
</dbReference>
<keyword evidence="5" id="KW-0378">Hydrolase</keyword>
<dbReference type="InterPro" id="IPR001764">
    <property type="entry name" value="Glyco_hydro_3_N"/>
</dbReference>
<evidence type="ECO:0000256" key="9">
    <source>
        <dbReference type="ARBA" id="ARBA00023326"/>
    </source>
</evidence>
<evidence type="ECO:0000313" key="14">
    <source>
        <dbReference type="Proteomes" id="UP000799444"/>
    </source>
</evidence>
<dbReference type="Pfam" id="PF01915">
    <property type="entry name" value="Glyco_hydro_3_C"/>
    <property type="match status" value="1"/>
</dbReference>
<keyword evidence="8" id="KW-0326">Glycosidase</keyword>
<dbReference type="InterPro" id="IPR017853">
    <property type="entry name" value="GH"/>
</dbReference>
<dbReference type="InterPro" id="IPR013783">
    <property type="entry name" value="Ig-like_fold"/>
</dbReference>
<evidence type="ECO:0000313" key="13">
    <source>
        <dbReference type="EMBL" id="KAF2738056.1"/>
    </source>
</evidence>
<dbReference type="SUPFAM" id="SSF51445">
    <property type="entry name" value="(Trans)glycosidases"/>
    <property type="match status" value="1"/>
</dbReference>
<sequence length="737" mass="79409">MALAMGPDCSSGPLKSNKICDTTADPAARAAALVAAMQQQEKLDNLVRSKGVSRLGLPAYNWWGEALHGVADAPGIQFSAPFKSATSFPMPILMSAAFDDQLIYDVATIIGTEARAFSNGGMAPVDFWTPNINPYKDPRWGRGSETPGEDALRLKGYVKSLLSGLEGNATQRRIIATCKHYAGNDLEDWKGTNRHNFDAKITQQDLAEYYLQPFQQCARDSKVGSFMCSYNSVNGVPACANTFLMGTILRDHWKWTEDNNYITSDCEAVLDISANHHYSSSNAAGTAIAFNSGMDTSCEYSGSSDIPGAWKSGALNETTVNKALNRLYHGLVRAGYFDGASAVYSKLGISDVNTQKAQQLARQAAADGIVMLKNDKTLPLALRKGSKVALVGFWAEKSDELQGGYSGNAPFLHSPSYAAQQLGLTVKTATGPVLQSNSASDTWTTKALAAAKDSDYILYFGGQNKDAAMEGKDRLTLNWPEAQATLIKKLADLGKPLVIVQMGDMLDNTPLLSIKGVNAILWASWPGQDGGPAVLDIITGAKAVAGRLPVTQYPTNYTNLAMTDMNLRPGGSNPGRTYRWYPSAVQTFGFGLHYTTFKASFDGSTTSYNIQDLLKSCSNEFPDTCALPSLPVSIANTGNVTSDFVALAFIAGQNGPKPYPIKTLAAYKRVRDVAPGKSVKTSLEWTLANVARHDEKGNTVLYPGSYQILLDEPTQTMLNFTLTGDQAVLDKWPTPPS</sequence>
<evidence type="ECO:0000256" key="2">
    <source>
        <dbReference type="ARBA" id="ARBA00005336"/>
    </source>
</evidence>
<dbReference type="Gene3D" id="3.40.50.1700">
    <property type="entry name" value="Glycoside hydrolase family 3 C-terminal domain"/>
    <property type="match status" value="1"/>
</dbReference>
<keyword evidence="4" id="KW-0732">Signal</keyword>
<protein>
    <recommendedName>
        <fullName evidence="11">xylan 1,4-beta-xylosidase</fullName>
        <ecNumber evidence="11">3.2.1.37</ecNumber>
    </recommendedName>
</protein>
<accession>A0A9P4R6V4</accession>
<dbReference type="PANTHER" id="PTHR42721:SF3">
    <property type="entry name" value="BETA-D-XYLOSIDASE 5-RELATED"/>
    <property type="match status" value="1"/>
</dbReference>
<evidence type="ECO:0000256" key="11">
    <source>
        <dbReference type="ARBA" id="ARBA00026107"/>
    </source>
</evidence>
<evidence type="ECO:0000256" key="5">
    <source>
        <dbReference type="ARBA" id="ARBA00022801"/>
    </source>
</evidence>
<dbReference type="EC" id="3.2.1.37" evidence="11"/>
<keyword evidence="3" id="KW-0858">Xylan degradation</keyword>
<proteinExistence type="inferred from homology"/>
<dbReference type="EMBL" id="ML996111">
    <property type="protein sequence ID" value="KAF2738056.1"/>
    <property type="molecule type" value="Genomic_DNA"/>
</dbReference>
<reference evidence="13" key="1">
    <citation type="journal article" date="2020" name="Stud. Mycol.">
        <title>101 Dothideomycetes genomes: a test case for predicting lifestyles and emergence of pathogens.</title>
        <authorList>
            <person name="Haridas S."/>
            <person name="Albert R."/>
            <person name="Binder M."/>
            <person name="Bloem J."/>
            <person name="Labutti K."/>
            <person name="Salamov A."/>
            <person name="Andreopoulos B."/>
            <person name="Baker S."/>
            <person name="Barry K."/>
            <person name="Bills G."/>
            <person name="Bluhm B."/>
            <person name="Cannon C."/>
            <person name="Castanera R."/>
            <person name="Culley D."/>
            <person name="Daum C."/>
            <person name="Ezra D."/>
            <person name="Gonzalez J."/>
            <person name="Henrissat B."/>
            <person name="Kuo A."/>
            <person name="Liang C."/>
            <person name="Lipzen A."/>
            <person name="Lutzoni F."/>
            <person name="Magnuson J."/>
            <person name="Mondo S."/>
            <person name="Nolan M."/>
            <person name="Ohm R."/>
            <person name="Pangilinan J."/>
            <person name="Park H.-J."/>
            <person name="Ramirez L."/>
            <person name="Alfaro M."/>
            <person name="Sun H."/>
            <person name="Tritt A."/>
            <person name="Yoshinaga Y."/>
            <person name="Zwiers L.-H."/>
            <person name="Turgeon B."/>
            <person name="Goodwin S."/>
            <person name="Spatafora J."/>
            <person name="Crous P."/>
            <person name="Grigoriev I."/>
        </authorList>
    </citation>
    <scope>NUCLEOTIDE SEQUENCE</scope>
    <source>
        <strain evidence="13">CBS 125425</strain>
    </source>
</reference>
<comment type="pathway">
    <text evidence="1">Glycan degradation; xylan degradation.</text>
</comment>
<dbReference type="AlphaFoldDB" id="A0A9P4R6V4"/>
<dbReference type="InterPro" id="IPR002772">
    <property type="entry name" value="Glyco_hydro_3_C"/>
</dbReference>
<dbReference type="InterPro" id="IPR036962">
    <property type="entry name" value="Glyco_hydro_3_N_sf"/>
</dbReference>
<comment type="similarity">
    <text evidence="2">Belongs to the glycosyl hydrolase 3 family.</text>
</comment>